<feature type="compositionally biased region" description="Polar residues" evidence="1">
    <location>
        <begin position="80"/>
        <end position="93"/>
    </location>
</feature>
<feature type="region of interest" description="Disordered" evidence="1">
    <location>
        <begin position="57"/>
        <end position="125"/>
    </location>
</feature>
<keyword evidence="3" id="KW-1185">Reference proteome</keyword>
<name>A0A231GTL1_9NOCA</name>
<dbReference type="AlphaFoldDB" id="A0A231GTL1"/>
<evidence type="ECO:0000313" key="2">
    <source>
        <dbReference type="EMBL" id="OXR39960.1"/>
    </source>
</evidence>
<reference evidence="2 3" key="1">
    <citation type="submission" date="2017-07" db="EMBL/GenBank/DDBJ databases">
        <title>First draft Genome Sequence of Nocardia cerradoensis isolated from human infection.</title>
        <authorList>
            <person name="Carrasco G."/>
        </authorList>
    </citation>
    <scope>NUCLEOTIDE SEQUENCE [LARGE SCALE GENOMIC DNA]</scope>
    <source>
        <strain evidence="2 3">CNM20130759</strain>
    </source>
</reference>
<accession>A0A231GTL1</accession>
<evidence type="ECO:0000313" key="3">
    <source>
        <dbReference type="Proteomes" id="UP000215506"/>
    </source>
</evidence>
<protein>
    <submittedName>
        <fullName evidence="2">Uncharacterized protein</fullName>
    </submittedName>
</protein>
<evidence type="ECO:0000256" key="1">
    <source>
        <dbReference type="SAM" id="MobiDB-lite"/>
    </source>
</evidence>
<comment type="caution">
    <text evidence="2">The sequence shown here is derived from an EMBL/GenBank/DDBJ whole genome shotgun (WGS) entry which is preliminary data.</text>
</comment>
<dbReference type="Proteomes" id="UP000215506">
    <property type="component" value="Unassembled WGS sequence"/>
</dbReference>
<proteinExistence type="predicted"/>
<organism evidence="2 3">
    <name type="scientific">Nocardia cerradoensis</name>
    <dbReference type="NCBI Taxonomy" id="85688"/>
    <lineage>
        <taxon>Bacteria</taxon>
        <taxon>Bacillati</taxon>
        <taxon>Actinomycetota</taxon>
        <taxon>Actinomycetes</taxon>
        <taxon>Mycobacteriales</taxon>
        <taxon>Nocardiaceae</taxon>
        <taxon>Nocardia</taxon>
    </lineage>
</organism>
<sequence>MVDSFIEARALQLGSWGGADNATIREALSLARDRTVAAANSGRRQLSAGATAVARWVEPKDDSDTPEPAAATPPAEVPYTSMNPACPPTSSQKGGVLVPRKLASLDPPSTAGSNAALHRREPKHTGRSISVCRNRFDNMAIVKQPRTRRRYAPESMSAWGSTHITFRPVGAVHDRTHKEMSTVVAAQEASLQKILEGTSQYLVPLYQRPYRWGRTTSRSCGATSHGWPRTEAMSRPTVSSHRKARSPPHSDVWSPAG</sequence>
<gene>
    <name evidence="2" type="ORF">B7C42_07967</name>
</gene>
<feature type="region of interest" description="Disordered" evidence="1">
    <location>
        <begin position="217"/>
        <end position="257"/>
    </location>
</feature>
<dbReference type="EMBL" id="NGAF01000049">
    <property type="protein sequence ID" value="OXR39960.1"/>
    <property type="molecule type" value="Genomic_DNA"/>
</dbReference>